<evidence type="ECO:0000313" key="2">
    <source>
        <dbReference type="EMBL" id="RQP21298.1"/>
    </source>
</evidence>
<dbReference type="Proteomes" id="UP000267464">
    <property type="component" value="Unassembled WGS sequence"/>
</dbReference>
<name>A0A3N7HH29_9BURK</name>
<evidence type="ECO:0000259" key="1">
    <source>
        <dbReference type="Pfam" id="PF01569"/>
    </source>
</evidence>
<dbReference type="InterPro" id="IPR000326">
    <property type="entry name" value="PAP2/HPO"/>
</dbReference>
<feature type="domain" description="Phosphatidic acid phosphatase type 2/haloperoxidase" evidence="1">
    <location>
        <begin position="157"/>
        <end position="265"/>
    </location>
</feature>
<comment type="caution">
    <text evidence="2">The sequence shown here is derived from an EMBL/GenBank/DDBJ whole genome shotgun (WGS) entry which is preliminary data.</text>
</comment>
<sequence length="330" mass="35369">MMPMVLDAARGTAAGVPYDVATAWGPAYPAAAFDGTAKDKPADLARWQPEVRLAVVGWDLREGLVVTAGGRQATLSVQGKAAVALTSPNLGVLQEQAGIVLSQQMRFRGEDDFDVHQLRQAEILMQVTPPMAFWSALLPLHPDRTPSTYELMQAVLGFASDVVLRVKQAIACPRPYEMHPDILPMVLTPGHGSFPSGHATEATAVSIVLAHLLSADPAAEHPQHRNPLRELAWRIARNRVIAGLHFPIDSTAGHLLGEFLAKYVVGCAIGRDAETGSFDASTAVAAGIRSTDPLSPASQQPECQATGALAVAVRPNVQWLWSKARTEWGY</sequence>
<dbReference type="EMBL" id="QUSW01000011">
    <property type="protein sequence ID" value="RQP21298.1"/>
    <property type="molecule type" value="Genomic_DNA"/>
</dbReference>
<organism evidence="2 3">
    <name type="scientific">Piscinibacter terrae</name>
    <dbReference type="NCBI Taxonomy" id="2496871"/>
    <lineage>
        <taxon>Bacteria</taxon>
        <taxon>Pseudomonadati</taxon>
        <taxon>Pseudomonadota</taxon>
        <taxon>Betaproteobacteria</taxon>
        <taxon>Burkholderiales</taxon>
        <taxon>Sphaerotilaceae</taxon>
        <taxon>Piscinibacter</taxon>
    </lineage>
</organism>
<protein>
    <submittedName>
        <fullName evidence="2">Phosphatase PAP2 family protein</fullName>
    </submittedName>
</protein>
<dbReference type="AlphaFoldDB" id="A0A3N7HH29"/>
<keyword evidence="3" id="KW-1185">Reference proteome</keyword>
<reference evidence="2 3" key="1">
    <citation type="submission" date="2018-08" db="EMBL/GenBank/DDBJ databases">
        <authorList>
            <person name="Khan S.A."/>
            <person name="Jeon C.O."/>
            <person name="Chun B.H."/>
            <person name="Jeong S.E."/>
        </authorList>
    </citation>
    <scope>NUCLEOTIDE SEQUENCE [LARGE SCALE GENOMIC DNA]</scope>
    <source>
        <strain evidence="2 3">S-16</strain>
    </source>
</reference>
<dbReference type="Gene3D" id="1.20.144.10">
    <property type="entry name" value="Phosphatidic acid phosphatase type 2/haloperoxidase"/>
    <property type="match status" value="1"/>
</dbReference>
<reference evidence="2 3" key="2">
    <citation type="submission" date="2018-12" db="EMBL/GenBank/DDBJ databases">
        <title>Rhizobacter gummiphilus sp. nov., a rubber-degrading bacterium isolated from the soil of a botanical garden in Japan.</title>
        <authorList>
            <person name="Shunsuke S.S."/>
        </authorList>
    </citation>
    <scope>NUCLEOTIDE SEQUENCE [LARGE SCALE GENOMIC DNA]</scope>
    <source>
        <strain evidence="2 3">S-16</strain>
    </source>
</reference>
<dbReference type="InterPro" id="IPR036938">
    <property type="entry name" value="PAP2/HPO_sf"/>
</dbReference>
<evidence type="ECO:0000313" key="3">
    <source>
        <dbReference type="Proteomes" id="UP000267464"/>
    </source>
</evidence>
<gene>
    <name evidence="2" type="ORF">DZC73_27750</name>
</gene>
<proteinExistence type="predicted"/>
<accession>A0A3N7HH29</accession>
<dbReference type="Pfam" id="PF01569">
    <property type="entry name" value="PAP2"/>
    <property type="match status" value="1"/>
</dbReference>
<dbReference type="SUPFAM" id="SSF48317">
    <property type="entry name" value="Acid phosphatase/Vanadium-dependent haloperoxidase"/>
    <property type="match status" value="1"/>
</dbReference>